<comment type="caution">
    <text evidence="2">The sequence shown here is derived from an EMBL/GenBank/DDBJ whole genome shotgun (WGS) entry which is preliminary data.</text>
</comment>
<name>V8G9Q5_9BURK</name>
<evidence type="ECO:0000313" key="2">
    <source>
        <dbReference type="EMBL" id="ETD72841.1"/>
    </source>
</evidence>
<keyword evidence="3" id="KW-1185">Reference proteome</keyword>
<dbReference type="PATRIC" id="fig|1414851.3.peg.394"/>
<dbReference type="CDD" id="cd06587">
    <property type="entry name" value="VOC"/>
    <property type="match status" value="1"/>
</dbReference>
<dbReference type="InterPro" id="IPR004360">
    <property type="entry name" value="Glyas_Fos-R_dOase_dom"/>
</dbReference>
<proteinExistence type="predicted"/>
<dbReference type="Proteomes" id="UP000018766">
    <property type="component" value="Unassembled WGS sequence"/>
</dbReference>
<feature type="domain" description="VOC" evidence="1">
    <location>
        <begin position="1"/>
        <end position="123"/>
    </location>
</feature>
<gene>
    <name evidence="2" type="ORF">V757_01870</name>
</gene>
<dbReference type="SUPFAM" id="SSF54593">
    <property type="entry name" value="Glyoxalase/Bleomycin resistance protein/Dihydroxybiphenyl dioxygenase"/>
    <property type="match status" value="1"/>
</dbReference>
<dbReference type="PROSITE" id="PS51819">
    <property type="entry name" value="VOC"/>
    <property type="match status" value="1"/>
</dbReference>
<dbReference type="InterPro" id="IPR037523">
    <property type="entry name" value="VOC_core"/>
</dbReference>
<dbReference type="GO" id="GO:0051213">
    <property type="term" value="F:dioxygenase activity"/>
    <property type="evidence" value="ECO:0007669"/>
    <property type="project" value="UniProtKB-KW"/>
</dbReference>
<evidence type="ECO:0000313" key="3">
    <source>
        <dbReference type="Proteomes" id="UP000018766"/>
    </source>
</evidence>
<accession>V8G9Q5</accession>
<dbReference type="RefSeq" id="WP_023949285.1">
    <property type="nucleotide sequence ID" value="NZ_AYSV01000014.1"/>
</dbReference>
<dbReference type="OrthoDB" id="9793039at2"/>
<keyword evidence="2" id="KW-0560">Oxidoreductase</keyword>
<dbReference type="Gene3D" id="3.10.180.10">
    <property type="entry name" value="2,3-Dihydroxybiphenyl 1,2-Dioxygenase, domain 1"/>
    <property type="match status" value="1"/>
</dbReference>
<dbReference type="InterPro" id="IPR029068">
    <property type="entry name" value="Glyas_Bleomycin-R_OHBP_Dase"/>
</dbReference>
<evidence type="ECO:0000259" key="1">
    <source>
        <dbReference type="PROSITE" id="PS51819"/>
    </source>
</evidence>
<organism evidence="2 3">
    <name type="scientific">Pelistega indica</name>
    <dbReference type="NCBI Taxonomy" id="1414851"/>
    <lineage>
        <taxon>Bacteria</taxon>
        <taxon>Pseudomonadati</taxon>
        <taxon>Pseudomonadota</taxon>
        <taxon>Betaproteobacteria</taxon>
        <taxon>Burkholderiales</taxon>
        <taxon>Alcaligenaceae</taxon>
        <taxon>Pelistega</taxon>
    </lineage>
</organism>
<protein>
    <submittedName>
        <fullName evidence="2">Dioxygenase</fullName>
    </submittedName>
</protein>
<dbReference type="Pfam" id="PF00903">
    <property type="entry name" value="Glyoxalase"/>
    <property type="match status" value="1"/>
</dbReference>
<keyword evidence="2" id="KW-0223">Dioxygenase</keyword>
<dbReference type="EMBL" id="AYSV01000014">
    <property type="protein sequence ID" value="ETD72841.1"/>
    <property type="molecule type" value="Genomic_DNA"/>
</dbReference>
<sequence>MHNQTLITVQDVQLSAEWYKNNLGLAKGHGGSHYEQLIHNGKLILQLHNMDPDENHGILLTPEGTLGNGVLIWISIDNFDEAIKRLRDNHTKLDKEPFFNERARQWEVWLRDPDGYRIVLSGPSEYPITELSES</sequence>
<reference evidence="2 3" key="1">
    <citation type="submission" date="2013-11" db="EMBL/GenBank/DDBJ databases">
        <title>Genomic analysis of Pelistega sp. HM-7.</title>
        <authorList>
            <person name="Kumbhare S.V."/>
            <person name="Shetty S.A."/>
            <person name="Sharma O."/>
            <person name="Dhotre D.P."/>
        </authorList>
    </citation>
    <scope>NUCLEOTIDE SEQUENCE [LARGE SCALE GENOMIC DNA]</scope>
    <source>
        <strain evidence="2 3">HM-7</strain>
    </source>
</reference>
<dbReference type="AlphaFoldDB" id="V8G9Q5"/>